<organism evidence="2 3">
    <name type="scientific">Actinokineospora auranticolor</name>
    <dbReference type="NCBI Taxonomy" id="155976"/>
    <lineage>
        <taxon>Bacteria</taxon>
        <taxon>Bacillati</taxon>
        <taxon>Actinomycetota</taxon>
        <taxon>Actinomycetes</taxon>
        <taxon>Pseudonocardiales</taxon>
        <taxon>Pseudonocardiaceae</taxon>
        <taxon>Actinokineospora</taxon>
    </lineage>
</organism>
<dbReference type="Proteomes" id="UP000239203">
    <property type="component" value="Unassembled WGS sequence"/>
</dbReference>
<name>A0A2S6H1I6_9PSEU</name>
<comment type="caution">
    <text evidence="2">The sequence shown here is derived from an EMBL/GenBank/DDBJ whole genome shotgun (WGS) entry which is preliminary data.</text>
</comment>
<proteinExistence type="predicted"/>
<dbReference type="RefSeq" id="WP_104476456.1">
    <property type="nucleotide sequence ID" value="NZ_CP154825.1"/>
</dbReference>
<feature type="compositionally biased region" description="Basic and acidic residues" evidence="1">
    <location>
        <begin position="1"/>
        <end position="14"/>
    </location>
</feature>
<protein>
    <submittedName>
        <fullName evidence="2">Uncharacterized protein</fullName>
    </submittedName>
</protein>
<evidence type="ECO:0000256" key="1">
    <source>
        <dbReference type="SAM" id="MobiDB-lite"/>
    </source>
</evidence>
<evidence type="ECO:0000313" key="3">
    <source>
        <dbReference type="Proteomes" id="UP000239203"/>
    </source>
</evidence>
<reference evidence="2 3" key="1">
    <citation type="submission" date="2018-02" db="EMBL/GenBank/DDBJ databases">
        <title>Genomic Encyclopedia of Archaeal and Bacterial Type Strains, Phase II (KMG-II): from individual species to whole genera.</title>
        <authorList>
            <person name="Goeker M."/>
        </authorList>
    </citation>
    <scope>NUCLEOTIDE SEQUENCE [LARGE SCALE GENOMIC DNA]</scope>
    <source>
        <strain evidence="2 3">YU 961-1</strain>
    </source>
</reference>
<dbReference type="OrthoDB" id="2617096at2"/>
<keyword evidence="3" id="KW-1185">Reference proteome</keyword>
<sequence length="124" mass="13006">MGWFGKGKERREKVLSGGGGHAAGWEMAAARQAVTIARSGPTAQQLLSTGVPGTYGRVESVVDTGAQVHHDPVVDLLLSVDGHDRPIGLRTIVPRISVPRPGEGVVLVDDPENPGTYLYAGLSL</sequence>
<gene>
    <name evidence="2" type="ORF">CLV40_101521</name>
</gene>
<dbReference type="AlphaFoldDB" id="A0A2S6H1I6"/>
<dbReference type="EMBL" id="PTIX01000001">
    <property type="protein sequence ID" value="PPK71332.1"/>
    <property type="molecule type" value="Genomic_DNA"/>
</dbReference>
<feature type="region of interest" description="Disordered" evidence="1">
    <location>
        <begin position="1"/>
        <end position="21"/>
    </location>
</feature>
<evidence type="ECO:0000313" key="2">
    <source>
        <dbReference type="EMBL" id="PPK71332.1"/>
    </source>
</evidence>
<accession>A0A2S6H1I6</accession>